<dbReference type="Pfam" id="PF10925">
    <property type="entry name" value="DUF2680"/>
    <property type="match status" value="1"/>
</dbReference>
<dbReference type="InterPro" id="IPR024485">
    <property type="entry name" value="DUF2680"/>
</dbReference>
<organism evidence="1 2">
    <name type="scientific">Pallidibacillus pasinlerensis</name>
    <dbReference type="NCBI Taxonomy" id="2703818"/>
    <lineage>
        <taxon>Bacteria</taxon>
        <taxon>Bacillati</taxon>
        <taxon>Bacillota</taxon>
        <taxon>Bacilli</taxon>
        <taxon>Bacillales</taxon>
        <taxon>Bacillaceae</taxon>
        <taxon>Pallidibacillus</taxon>
    </lineage>
</organism>
<dbReference type="Proteomes" id="UP000743899">
    <property type="component" value="Unassembled WGS sequence"/>
</dbReference>
<sequence length="149" mass="17087">MFTGFQKLISILLAGLVAFIGTPTAMIANASSQLGETVEINGQVWKTAPVEAKIGNNETIENDKHPPKLTKEQIKEIEKLVSESLEKRKQIIDKYVEYGVITKDRGNIIKESIDKHFKRMKEHDFIPYFHKQKRIDRCDCKDKENRSPS</sequence>
<protein>
    <submittedName>
        <fullName evidence="1">YckD family protein</fullName>
    </submittedName>
</protein>
<accession>A0ABX0A457</accession>
<evidence type="ECO:0000313" key="2">
    <source>
        <dbReference type="Proteomes" id="UP000743899"/>
    </source>
</evidence>
<keyword evidence="2" id="KW-1185">Reference proteome</keyword>
<gene>
    <name evidence="1" type="ORF">GW534_05970</name>
</gene>
<dbReference type="RefSeq" id="WP_161920152.1">
    <property type="nucleotide sequence ID" value="NZ_JAACYS010000019.1"/>
</dbReference>
<dbReference type="EMBL" id="JAACYS010000019">
    <property type="protein sequence ID" value="NCU17319.1"/>
    <property type="molecule type" value="Genomic_DNA"/>
</dbReference>
<reference evidence="1 2" key="1">
    <citation type="submission" date="2020-01" db="EMBL/GenBank/DDBJ databases">
        <title>A novel Bacillus sp. from Pasinler.</title>
        <authorList>
            <person name="Adiguzel A."/>
            <person name="Ay H."/>
            <person name="Baltaci M.O."/>
        </authorList>
    </citation>
    <scope>NUCLEOTIDE SEQUENCE [LARGE SCALE GENOMIC DNA]</scope>
    <source>
        <strain evidence="1 2">P1</strain>
    </source>
</reference>
<proteinExistence type="predicted"/>
<name>A0ABX0A457_9BACI</name>
<comment type="caution">
    <text evidence="1">The sequence shown here is derived from an EMBL/GenBank/DDBJ whole genome shotgun (WGS) entry which is preliminary data.</text>
</comment>
<evidence type="ECO:0000313" key="1">
    <source>
        <dbReference type="EMBL" id="NCU17319.1"/>
    </source>
</evidence>